<dbReference type="EMBL" id="BQFW01000004">
    <property type="protein sequence ID" value="GJJ70373.1"/>
    <property type="molecule type" value="Genomic_DNA"/>
</dbReference>
<sequence>MSSRFANSAAPSQQQQQHQYVPPNQYQEGHHVVADSADWNNNPYADQSMKNSVGSMSSYKGWASTDPTAYPQQQQPQHQQTTKVPPPRGSSYGRNRSNSNNSNASAGLGYGHNYNHNYNHPGGSHLSQVSNSSSIPYGHHHHQQQQQQPSLYPHYQDVTGYQPSTQFTRTDSNGTARSDGTSTTFSRPGEGSQNLHNYTQSSQGQQGQHGQQGQQGPDGLIPGYPTVDTESRYVGYPRPPQPIAPAQQQPQQPRQHRATPSDTSYISVGRTNHDPTQSIEQGPHSQGSPRMNQRALPKRRDPGNGLAAPSADGELPSLDQYEAMLQQMTSPNLGPTSPKDSRFGQRRSEYERSDRSQRQSRKQQEPPLQPPSLHQELNQYPTNNGIGGNIGVSPEDRKHRRRSSMPSSLGDMPTRIVTELKRRSSGYHSPIDGLQLSVPINESGLYGNQDGQWHNGSVQDPNLGSTSHVRQQQPHQQQQQQQQQYQSQSTISMQEDDTRSIISDGSNRHKLELEQQRRNKRNSPRLSQLGSKPPLTSKSQLRLSHTLSQSDADDVATFSNTKDTHQESPSSRPVADDSDRQMEQIELELQQLQQGISTPRNHNSGSKSATPSSARSRATTPLGMVAEEEVPMPKGAPSLQQLFASMDDGSGLQNTPNRSTTPPTRSRPTTPVTGVLPPPGPPPMTSAPLPPPPNGSPAARKGPSSNGRRGTKANVSMSTPIQPPSAPRPRAGSVASGAISIDGALAQAPPSLPLPSLPPPSQPLPSLALPGDAASQRRRKASGGRDLIQPSQQLLYETQNMYSQDSLPTPPSSLPINVELDPASSPTPPSPYSSIFSLPSSTASSPSATSAQIARIRKRINTLEKELEVFDREQPMQGRDGSDIQFQVDRLRQEKEGLEQKLALLLTEAGSTSLAANTTSISTSRPSSGGRAPMQTTLIALDQDLLQPPGVLPPAEGRSVSELSMELETLRMQLIEKEETITRMSVGQREHDQNARPVSEVRSKSKKNTTNTLNDIQRLQGLLVEQGLNSNRSSSSNAEEGQENSSLALHALQQELETLRQETASQEEVKATMARELEAFTARSQQEEAQYRTLQDTVQRLTSKVSRMEAQHASEVKQIQRDHEELLEKVVMEHANTLTDLSEQSKTDSEAQLRRWREDQEKGSDQDKQESLAREKVLLRRLEAQALKNDQLEERILELERFQNDHEEESENWLKTNKSLERQLAIEQLQQQENLYRIEQVEKENRRLRTILADLDLAAQLAKITAEGHETEDEDALYESTTSRARSKGAQDLYKDQRQKWLDRTQALERKMARSEEEATVIMQRNMELMVALEMTQSASSSVATPM</sequence>
<feature type="region of interest" description="Disordered" evidence="2">
    <location>
        <begin position="982"/>
        <end position="1015"/>
    </location>
</feature>
<feature type="region of interest" description="Disordered" evidence="2">
    <location>
        <begin position="442"/>
        <end position="579"/>
    </location>
</feature>
<name>A0A9P3LTU7_9FUNG</name>
<evidence type="ECO:0000313" key="3">
    <source>
        <dbReference type="EMBL" id="GJJ70373.1"/>
    </source>
</evidence>
<feature type="compositionally biased region" description="Pro residues" evidence="2">
    <location>
        <begin position="676"/>
        <end position="695"/>
    </location>
</feature>
<feature type="compositionally biased region" description="Polar residues" evidence="2">
    <location>
        <begin position="159"/>
        <end position="199"/>
    </location>
</feature>
<feature type="compositionally biased region" description="Low complexity" evidence="2">
    <location>
        <begin position="654"/>
        <end position="675"/>
    </location>
</feature>
<evidence type="ECO:0000256" key="1">
    <source>
        <dbReference type="SAM" id="Coils"/>
    </source>
</evidence>
<feature type="compositionally biased region" description="Polar residues" evidence="2">
    <location>
        <begin position="789"/>
        <end position="807"/>
    </location>
</feature>
<feature type="compositionally biased region" description="Basic and acidic residues" evidence="2">
    <location>
        <begin position="1143"/>
        <end position="1170"/>
    </location>
</feature>
<feature type="compositionally biased region" description="Basic and acidic residues" evidence="2">
    <location>
        <begin position="506"/>
        <end position="517"/>
    </location>
</feature>
<feature type="compositionally biased region" description="Polar residues" evidence="2">
    <location>
        <begin position="449"/>
        <end position="470"/>
    </location>
</feature>
<evidence type="ECO:0000256" key="2">
    <source>
        <dbReference type="SAM" id="MobiDB-lite"/>
    </source>
</evidence>
<feature type="compositionally biased region" description="Low complexity" evidence="2">
    <location>
        <begin position="244"/>
        <end position="253"/>
    </location>
</feature>
<feature type="compositionally biased region" description="Polar residues" evidence="2">
    <location>
        <begin position="126"/>
        <end position="135"/>
    </location>
</feature>
<keyword evidence="1" id="KW-0175">Coiled coil</keyword>
<organism evidence="3 4">
    <name type="scientific">Entomortierella parvispora</name>
    <dbReference type="NCBI Taxonomy" id="205924"/>
    <lineage>
        <taxon>Eukaryota</taxon>
        <taxon>Fungi</taxon>
        <taxon>Fungi incertae sedis</taxon>
        <taxon>Mucoromycota</taxon>
        <taxon>Mortierellomycotina</taxon>
        <taxon>Mortierellomycetes</taxon>
        <taxon>Mortierellales</taxon>
        <taxon>Mortierellaceae</taxon>
        <taxon>Entomortierella</taxon>
    </lineage>
</organism>
<feature type="coiled-coil region" evidence="1">
    <location>
        <begin position="1175"/>
        <end position="1258"/>
    </location>
</feature>
<feature type="region of interest" description="Disordered" evidence="2">
    <location>
        <begin position="595"/>
        <end position="850"/>
    </location>
</feature>
<feature type="compositionally biased region" description="Low complexity" evidence="2">
    <location>
        <begin position="1"/>
        <end position="27"/>
    </location>
</feature>
<feature type="coiled-coil region" evidence="1">
    <location>
        <begin position="853"/>
        <end position="908"/>
    </location>
</feature>
<feature type="compositionally biased region" description="Low complexity" evidence="2">
    <location>
        <begin position="200"/>
        <end position="215"/>
    </location>
</feature>
<reference evidence="3" key="2">
    <citation type="journal article" date="2022" name="Microbiol. Resour. Announc.">
        <title>Whole-Genome Sequence of Entomortierella parvispora E1425, a Mucoromycotan Fungus Associated with Burkholderiaceae-Related Endosymbiotic Bacteria.</title>
        <authorList>
            <person name="Herlambang A."/>
            <person name="Guo Y."/>
            <person name="Takashima Y."/>
            <person name="Narisawa K."/>
            <person name="Ohta H."/>
            <person name="Nishizawa T."/>
        </authorList>
    </citation>
    <scope>NUCLEOTIDE SEQUENCE</scope>
    <source>
        <strain evidence="3">E1425</strain>
    </source>
</reference>
<feature type="compositionally biased region" description="Polar residues" evidence="2">
    <location>
        <begin position="38"/>
        <end position="58"/>
    </location>
</feature>
<dbReference type="Proteomes" id="UP000827284">
    <property type="component" value="Unassembled WGS sequence"/>
</dbReference>
<feature type="coiled-coil region" evidence="1">
    <location>
        <begin position="1042"/>
        <end position="1129"/>
    </location>
</feature>
<proteinExistence type="predicted"/>
<feature type="compositionally biased region" description="Polar residues" evidence="2">
    <location>
        <begin position="557"/>
        <end position="571"/>
    </location>
</feature>
<feature type="region of interest" description="Disordered" evidence="2">
    <location>
        <begin position="1137"/>
        <end position="1170"/>
    </location>
</feature>
<feature type="compositionally biased region" description="Basic and acidic residues" evidence="2">
    <location>
        <begin position="988"/>
        <end position="1003"/>
    </location>
</feature>
<dbReference type="OrthoDB" id="2447185at2759"/>
<feature type="region of interest" description="Disordered" evidence="2">
    <location>
        <begin position="1"/>
        <end position="415"/>
    </location>
</feature>
<feature type="compositionally biased region" description="Polar residues" evidence="2">
    <location>
        <begin position="326"/>
        <end position="335"/>
    </location>
</feature>
<feature type="compositionally biased region" description="Basic and acidic residues" evidence="2">
    <location>
        <begin position="339"/>
        <end position="357"/>
    </location>
</feature>
<comment type="caution">
    <text evidence="3">The sequence shown here is derived from an EMBL/GenBank/DDBJ whole genome shotgun (WGS) entry which is preliminary data.</text>
</comment>
<accession>A0A9P3LTU7</accession>
<protein>
    <submittedName>
        <fullName evidence="3">Uncharacterized protein</fullName>
    </submittedName>
</protein>
<evidence type="ECO:0000313" key="4">
    <source>
        <dbReference type="Proteomes" id="UP000827284"/>
    </source>
</evidence>
<feature type="compositionally biased region" description="Polar residues" evidence="2">
    <location>
        <begin position="524"/>
        <end position="550"/>
    </location>
</feature>
<reference evidence="3" key="1">
    <citation type="submission" date="2021-11" db="EMBL/GenBank/DDBJ databases">
        <authorList>
            <person name="Herlambang A."/>
            <person name="Guo Y."/>
            <person name="Takashima Y."/>
            <person name="Nishizawa T."/>
        </authorList>
    </citation>
    <scope>NUCLEOTIDE SEQUENCE</scope>
    <source>
        <strain evidence="3">E1425</strain>
    </source>
</reference>
<keyword evidence="4" id="KW-1185">Reference proteome</keyword>
<feature type="compositionally biased region" description="Polar residues" evidence="2">
    <location>
        <begin position="260"/>
        <end position="291"/>
    </location>
</feature>
<feature type="compositionally biased region" description="Low complexity" evidence="2">
    <location>
        <begin position="471"/>
        <end position="488"/>
    </location>
</feature>
<feature type="compositionally biased region" description="Low complexity" evidence="2">
    <location>
        <begin position="608"/>
        <end position="621"/>
    </location>
</feature>
<feature type="compositionally biased region" description="Pro residues" evidence="2">
    <location>
        <begin position="750"/>
        <end position="763"/>
    </location>
</feature>
<feature type="compositionally biased region" description="Polar residues" evidence="2">
    <location>
        <begin position="595"/>
        <end position="607"/>
    </location>
</feature>
<feature type="compositionally biased region" description="Low complexity" evidence="2">
    <location>
        <begin position="65"/>
        <end position="125"/>
    </location>
</feature>
<feature type="compositionally biased region" description="Low complexity" evidence="2">
    <location>
        <begin position="832"/>
        <end position="850"/>
    </location>
</feature>
<feature type="compositionally biased region" description="Polar residues" evidence="2">
    <location>
        <begin position="703"/>
        <end position="720"/>
    </location>
</feature>
<gene>
    <name evidence="3" type="ORF">EMPS_02722</name>
</gene>
<feature type="compositionally biased region" description="Polar residues" evidence="2">
    <location>
        <begin position="375"/>
        <end position="384"/>
    </location>
</feature>